<organism evidence="1 2">
    <name type="scientific">Syntrophaceticus schinkii</name>
    <dbReference type="NCBI Taxonomy" id="499207"/>
    <lineage>
        <taxon>Bacteria</taxon>
        <taxon>Bacillati</taxon>
        <taxon>Bacillota</taxon>
        <taxon>Clostridia</taxon>
        <taxon>Thermoanaerobacterales</taxon>
        <taxon>Thermoanaerobacterales Family III. Incertae Sedis</taxon>
        <taxon>Syntrophaceticus</taxon>
    </lineage>
</organism>
<dbReference type="Gene3D" id="3.20.20.460">
    <property type="entry name" value="Monomethylamine methyltransferase MtmB"/>
    <property type="match status" value="1"/>
</dbReference>
<dbReference type="GO" id="GO:0032259">
    <property type="term" value="P:methylation"/>
    <property type="evidence" value="ECO:0007669"/>
    <property type="project" value="InterPro"/>
</dbReference>
<dbReference type="AlphaFoldDB" id="A0A0B7MI83"/>
<gene>
    <name evidence="1" type="ORF">SSCH_1190013</name>
</gene>
<protein>
    <recommendedName>
        <fullName evidence="3">Monomethylamine:corrinoid methyltransferase</fullName>
    </recommendedName>
</protein>
<dbReference type="SUPFAM" id="SSF75098">
    <property type="entry name" value="Monomethylamine methyltransferase MtmB"/>
    <property type="match status" value="1"/>
</dbReference>
<dbReference type="GO" id="GO:0008168">
    <property type="term" value="F:methyltransferase activity"/>
    <property type="evidence" value="ECO:0007669"/>
    <property type="project" value="InterPro"/>
</dbReference>
<name>A0A0B7MI83_9FIRM</name>
<proteinExistence type="predicted"/>
<keyword evidence="2" id="KW-1185">Reference proteome</keyword>
<dbReference type="InterPro" id="IPR008031">
    <property type="entry name" value="MtmB_MeTrfase"/>
</dbReference>
<dbReference type="EMBL" id="CDRZ01000023">
    <property type="protein sequence ID" value="CEO87691.1"/>
    <property type="molecule type" value="Genomic_DNA"/>
</dbReference>
<dbReference type="Pfam" id="PF05369">
    <property type="entry name" value="MtmB"/>
    <property type="match status" value="1"/>
</dbReference>
<dbReference type="Proteomes" id="UP000046155">
    <property type="component" value="Unassembled WGS sequence"/>
</dbReference>
<sequence length="189" mass="21072">MTNIASDLLIPAVLGAHYTGSYIYDTRYFGNIGRNALWANSVSIQAVSRNTNLMRSKIVNENAGPCTEEFLYQAAVGLMNHCVSGAESSIQPRSAAGKYPNHITPVECWWCGEVFKACAGMTRKKANEIANVLIPKYEDRLYDPPKGKSNRECFDFSTFTPTKEYQDIYNKVKQECIDLGIPLNPASSW</sequence>
<dbReference type="InterPro" id="IPR036655">
    <property type="entry name" value="MtmB_sf"/>
</dbReference>
<evidence type="ECO:0000313" key="2">
    <source>
        <dbReference type="Proteomes" id="UP000046155"/>
    </source>
</evidence>
<evidence type="ECO:0000313" key="1">
    <source>
        <dbReference type="EMBL" id="CEO87691.1"/>
    </source>
</evidence>
<accession>A0A0B7MI83</accession>
<evidence type="ECO:0008006" key="3">
    <source>
        <dbReference type="Google" id="ProtNLM"/>
    </source>
</evidence>
<reference evidence="2" key="1">
    <citation type="submission" date="2015-01" db="EMBL/GenBank/DDBJ databases">
        <authorList>
            <person name="Manzoor Shahid"/>
            <person name="Zubair Saima"/>
        </authorList>
    </citation>
    <scope>NUCLEOTIDE SEQUENCE [LARGE SCALE GENOMIC DNA]</scope>
    <source>
        <strain evidence="2">Sp3</strain>
    </source>
</reference>